<dbReference type="Proteomes" id="UP001221757">
    <property type="component" value="Unassembled WGS sequence"/>
</dbReference>
<feature type="region of interest" description="Disordered" evidence="1">
    <location>
        <begin position="493"/>
        <end position="583"/>
    </location>
</feature>
<name>A0AAD7CY30_MYCRO</name>
<comment type="caution">
    <text evidence="2">The sequence shown here is derived from an EMBL/GenBank/DDBJ whole genome shotgun (WGS) entry which is preliminary data.</text>
</comment>
<evidence type="ECO:0000313" key="3">
    <source>
        <dbReference type="Proteomes" id="UP001221757"/>
    </source>
</evidence>
<feature type="region of interest" description="Disordered" evidence="1">
    <location>
        <begin position="138"/>
        <end position="204"/>
    </location>
</feature>
<evidence type="ECO:0000256" key="1">
    <source>
        <dbReference type="SAM" id="MobiDB-lite"/>
    </source>
</evidence>
<sequence>MSPPSPPPSLTVFTGAVDDKRLKNDLKAMAEALNLDTKSKSKAVLARLISTLLFEDYPSHEEDPRFAELYKYRKSHPLKAPKESKTKKLSASKVAEDLAEQSKPAKAITGANLKLLDAKVTTDPPGSFGRLGLQVKTEGLEKPSKGAKPQEDGGSSPLTTSSVLEHGKKEALPPVGAEGDKETEDSEEEESTSDAEEKTSSELAIAGPKSVLVKLYHPTRANQEPQQIYVPNISVVPNETGGVKTRLSQLIPAAIQSNSPMKSDVAGRFLRRAVGGGSGTMQVGSVAQHLEGKIPQSLEWKTADFISLQPASEFGEDVFGCDLFYEPSDTLPVLQLPTSLTGAKSDVPLAIARARGQASQIQKPVKQAYIPHFGTYLLELVQSGTLDQPTNLTAGIAVKNYVHFEAFLELFAPYRHKAAGYLIPASNRGLFIKAKALSGKLGKWAKAAIKSAKEGAPEVSDEEERPGAIYENMGYGEFRDLVDKKYAQLEEDKAKALGSSSKVSSSKRARRLLANESEGSSDEEAPKKKKKYSKKNKAEEEPVKKNKKKERQEMKVKDVKGKGRASGGSENLDESSSSEESDS</sequence>
<feature type="compositionally biased region" description="Acidic residues" evidence="1">
    <location>
        <begin position="571"/>
        <end position="583"/>
    </location>
</feature>
<gene>
    <name evidence="2" type="ORF">B0H17DRAFT_1209603</name>
</gene>
<accession>A0AAD7CY30</accession>
<feature type="region of interest" description="Disordered" evidence="1">
    <location>
        <begin position="77"/>
        <end position="103"/>
    </location>
</feature>
<organism evidence="2 3">
    <name type="scientific">Mycena rosella</name>
    <name type="common">Pink bonnet</name>
    <name type="synonym">Agaricus rosellus</name>
    <dbReference type="NCBI Taxonomy" id="1033263"/>
    <lineage>
        <taxon>Eukaryota</taxon>
        <taxon>Fungi</taxon>
        <taxon>Dikarya</taxon>
        <taxon>Basidiomycota</taxon>
        <taxon>Agaricomycotina</taxon>
        <taxon>Agaricomycetes</taxon>
        <taxon>Agaricomycetidae</taxon>
        <taxon>Agaricales</taxon>
        <taxon>Marasmiineae</taxon>
        <taxon>Mycenaceae</taxon>
        <taxon>Mycena</taxon>
    </lineage>
</organism>
<dbReference type="EMBL" id="JARKIE010000186">
    <property type="protein sequence ID" value="KAJ7669639.1"/>
    <property type="molecule type" value="Genomic_DNA"/>
</dbReference>
<feature type="compositionally biased region" description="Acidic residues" evidence="1">
    <location>
        <begin position="181"/>
        <end position="194"/>
    </location>
</feature>
<keyword evidence="3" id="KW-1185">Reference proteome</keyword>
<feature type="compositionally biased region" description="Basic and acidic residues" evidence="1">
    <location>
        <begin position="536"/>
        <end position="561"/>
    </location>
</feature>
<evidence type="ECO:0000313" key="2">
    <source>
        <dbReference type="EMBL" id="KAJ7669639.1"/>
    </source>
</evidence>
<proteinExistence type="predicted"/>
<reference evidence="2" key="1">
    <citation type="submission" date="2023-03" db="EMBL/GenBank/DDBJ databases">
        <title>Massive genome expansion in bonnet fungi (Mycena s.s.) driven by repeated elements and novel gene families across ecological guilds.</title>
        <authorList>
            <consortium name="Lawrence Berkeley National Laboratory"/>
            <person name="Harder C.B."/>
            <person name="Miyauchi S."/>
            <person name="Viragh M."/>
            <person name="Kuo A."/>
            <person name="Thoen E."/>
            <person name="Andreopoulos B."/>
            <person name="Lu D."/>
            <person name="Skrede I."/>
            <person name="Drula E."/>
            <person name="Henrissat B."/>
            <person name="Morin E."/>
            <person name="Kohler A."/>
            <person name="Barry K."/>
            <person name="LaButti K."/>
            <person name="Morin E."/>
            <person name="Salamov A."/>
            <person name="Lipzen A."/>
            <person name="Mereny Z."/>
            <person name="Hegedus B."/>
            <person name="Baldrian P."/>
            <person name="Stursova M."/>
            <person name="Weitz H."/>
            <person name="Taylor A."/>
            <person name="Grigoriev I.V."/>
            <person name="Nagy L.G."/>
            <person name="Martin F."/>
            <person name="Kauserud H."/>
        </authorList>
    </citation>
    <scope>NUCLEOTIDE SEQUENCE</scope>
    <source>
        <strain evidence="2">CBHHK067</strain>
    </source>
</reference>
<feature type="compositionally biased region" description="Basic and acidic residues" evidence="1">
    <location>
        <begin position="138"/>
        <end position="151"/>
    </location>
</feature>
<protein>
    <submittedName>
        <fullName evidence="2">Uncharacterized protein</fullName>
    </submittedName>
</protein>
<dbReference type="AlphaFoldDB" id="A0AAD7CY30"/>